<comment type="caution">
    <text evidence="5">The sequence shown here is derived from an EMBL/GenBank/DDBJ whole genome shotgun (WGS) entry which is preliminary data.</text>
</comment>
<dbReference type="RefSeq" id="WP_132250316.1">
    <property type="nucleotide sequence ID" value="NZ_SMAL01000002.1"/>
</dbReference>
<gene>
    <name evidence="5" type="ORF">EDC18_102165</name>
</gene>
<protein>
    <submittedName>
        <fullName evidence="5">Putative transcriptional regulator</fullName>
    </submittedName>
</protein>
<evidence type="ECO:0000256" key="3">
    <source>
        <dbReference type="ARBA" id="ARBA00023125"/>
    </source>
</evidence>
<keyword evidence="4" id="KW-0804">Transcription</keyword>
<comment type="similarity">
    <text evidence="1">Belongs to the BlaI transcriptional regulatory family.</text>
</comment>
<evidence type="ECO:0000256" key="1">
    <source>
        <dbReference type="ARBA" id="ARBA00011046"/>
    </source>
</evidence>
<evidence type="ECO:0000313" key="5">
    <source>
        <dbReference type="EMBL" id="TCT16149.1"/>
    </source>
</evidence>
<evidence type="ECO:0000256" key="4">
    <source>
        <dbReference type="ARBA" id="ARBA00023163"/>
    </source>
</evidence>
<dbReference type="GO" id="GO:0045892">
    <property type="term" value="P:negative regulation of DNA-templated transcription"/>
    <property type="evidence" value="ECO:0007669"/>
    <property type="project" value="InterPro"/>
</dbReference>
<dbReference type="OrthoDB" id="122824at2"/>
<keyword evidence="6" id="KW-1185">Reference proteome</keyword>
<dbReference type="InterPro" id="IPR036388">
    <property type="entry name" value="WH-like_DNA-bd_sf"/>
</dbReference>
<dbReference type="SUPFAM" id="SSF46785">
    <property type="entry name" value="Winged helix' DNA-binding domain"/>
    <property type="match status" value="1"/>
</dbReference>
<evidence type="ECO:0000256" key="2">
    <source>
        <dbReference type="ARBA" id="ARBA00023015"/>
    </source>
</evidence>
<organism evidence="5 6">
    <name type="scientific">Natranaerovirga pectinivora</name>
    <dbReference type="NCBI Taxonomy" id="682400"/>
    <lineage>
        <taxon>Bacteria</taxon>
        <taxon>Bacillati</taxon>
        <taxon>Bacillota</taxon>
        <taxon>Clostridia</taxon>
        <taxon>Lachnospirales</taxon>
        <taxon>Natranaerovirgaceae</taxon>
        <taxon>Natranaerovirga</taxon>
    </lineage>
</organism>
<dbReference type="AlphaFoldDB" id="A0A4R3MMG6"/>
<dbReference type="Gene3D" id="1.10.10.10">
    <property type="entry name" value="Winged helix-like DNA-binding domain superfamily/Winged helix DNA-binding domain"/>
    <property type="match status" value="1"/>
</dbReference>
<dbReference type="Pfam" id="PF03965">
    <property type="entry name" value="Penicillinase_R"/>
    <property type="match status" value="1"/>
</dbReference>
<dbReference type="InterPro" id="IPR036390">
    <property type="entry name" value="WH_DNA-bd_sf"/>
</dbReference>
<dbReference type="PIRSF" id="PIRSF019455">
    <property type="entry name" value="CopR_AtkY"/>
    <property type="match status" value="1"/>
</dbReference>
<proteinExistence type="inferred from homology"/>
<dbReference type="Proteomes" id="UP000294902">
    <property type="component" value="Unassembled WGS sequence"/>
</dbReference>
<evidence type="ECO:0000313" key="6">
    <source>
        <dbReference type="Proteomes" id="UP000294902"/>
    </source>
</evidence>
<dbReference type="EMBL" id="SMAL01000002">
    <property type="protein sequence ID" value="TCT16149.1"/>
    <property type="molecule type" value="Genomic_DNA"/>
</dbReference>
<dbReference type="InterPro" id="IPR005650">
    <property type="entry name" value="BlaI_family"/>
</dbReference>
<keyword evidence="2" id="KW-0805">Transcription regulation</keyword>
<accession>A0A4R3MMG6</accession>
<sequence>MKRFSDYKPSEHGLNKVLGTLESEVMDAIWRKGSEVTVREIFDKLALSKDIAYTTVMTIMVRLADKNILDRRKDGKTLYFIPFLSKEEFTSKMVGNVVDSLLEDFAEATMAHFISRVKKGDRQTIEKLEQLLALSEDGEANGI</sequence>
<name>A0A4R3MMG6_9FIRM</name>
<dbReference type="GO" id="GO:0003677">
    <property type="term" value="F:DNA binding"/>
    <property type="evidence" value="ECO:0007669"/>
    <property type="project" value="UniProtKB-KW"/>
</dbReference>
<reference evidence="5 6" key="1">
    <citation type="submission" date="2019-03" db="EMBL/GenBank/DDBJ databases">
        <title>Genomic Encyclopedia of Type Strains, Phase IV (KMG-IV): sequencing the most valuable type-strain genomes for metagenomic binning, comparative biology and taxonomic classification.</title>
        <authorList>
            <person name="Goeker M."/>
        </authorList>
    </citation>
    <scope>NUCLEOTIDE SEQUENCE [LARGE SCALE GENOMIC DNA]</scope>
    <source>
        <strain evidence="5 6">DSM 24629</strain>
    </source>
</reference>
<keyword evidence="3" id="KW-0238">DNA-binding</keyword>